<dbReference type="PANTHER" id="PTHR36307:SF1">
    <property type="entry name" value="FLAGELLA BASAL BODY P-RING FORMATION PROTEIN FLGA"/>
    <property type="match status" value="1"/>
</dbReference>
<evidence type="ECO:0000256" key="4">
    <source>
        <dbReference type="RuleBase" id="RU362063"/>
    </source>
</evidence>
<evidence type="ECO:0000313" key="6">
    <source>
        <dbReference type="EMBL" id="RKF13044.1"/>
    </source>
</evidence>
<comment type="similarity">
    <text evidence="4">Belongs to the FlgA family.</text>
</comment>
<dbReference type="InterPro" id="IPR017585">
    <property type="entry name" value="SAF_FlgA"/>
</dbReference>
<dbReference type="RefSeq" id="WP_121168657.1">
    <property type="nucleotide sequence ID" value="NZ_RAPE01000005.1"/>
</dbReference>
<feature type="signal peptide" evidence="4">
    <location>
        <begin position="1"/>
        <end position="17"/>
    </location>
</feature>
<dbReference type="OrthoDB" id="7619725at2"/>
<organism evidence="6 7">
    <name type="scientific">Roseovarius spongiae</name>
    <dbReference type="NCBI Taxonomy" id="2320272"/>
    <lineage>
        <taxon>Bacteria</taxon>
        <taxon>Pseudomonadati</taxon>
        <taxon>Pseudomonadota</taxon>
        <taxon>Alphaproteobacteria</taxon>
        <taxon>Rhodobacterales</taxon>
        <taxon>Roseobacteraceae</taxon>
        <taxon>Roseovarius</taxon>
    </lineage>
</organism>
<keyword evidence="6" id="KW-0969">Cilium</keyword>
<evidence type="ECO:0000256" key="2">
    <source>
        <dbReference type="ARBA" id="ARBA00022729"/>
    </source>
</evidence>
<comment type="function">
    <text evidence="4">Involved in the assembly process of the P-ring formation. It may associate with FlgF on the rod constituting a structure essential for the P-ring assembly or may act as a modulator protein for the P-ring assembly.</text>
</comment>
<dbReference type="Gene3D" id="2.30.30.760">
    <property type="match status" value="1"/>
</dbReference>
<name>A0A3A8ATV9_9RHOB</name>
<dbReference type="Proteomes" id="UP000281128">
    <property type="component" value="Unassembled WGS sequence"/>
</dbReference>
<sequence>MRALALLAALAAPPAAADTVVAARTIRAQTLIGAQDVAVKKGDVVGAVSDVDTVIGQEARVALYAGRPIRPGDVGPPALVERNQIVALIYAAGGVAIQTEGRSLSRAGPGERVRVMNLASRLTVSGHVLPDGRVQVSN</sequence>
<feature type="chain" id="PRO_5017099544" description="Flagella basal body P-ring formation protein FlgA" evidence="4">
    <location>
        <begin position="18"/>
        <end position="138"/>
    </location>
</feature>
<keyword evidence="4" id="KW-1005">Bacterial flagellum biogenesis</keyword>
<dbReference type="InterPro" id="IPR036732">
    <property type="entry name" value="AFP_Neu5c_C_sf"/>
</dbReference>
<feature type="domain" description="SAF" evidence="5">
    <location>
        <begin position="17"/>
        <end position="75"/>
    </location>
</feature>
<evidence type="ECO:0000256" key="3">
    <source>
        <dbReference type="ARBA" id="ARBA00022764"/>
    </source>
</evidence>
<gene>
    <name evidence="6" type="primary">flgA</name>
    <name evidence="6" type="ORF">D6850_16215</name>
</gene>
<evidence type="ECO:0000256" key="1">
    <source>
        <dbReference type="ARBA" id="ARBA00004418"/>
    </source>
</evidence>
<dbReference type="SUPFAM" id="SSF51269">
    <property type="entry name" value="AFP III-like domain"/>
    <property type="match status" value="1"/>
</dbReference>
<reference evidence="6 7" key="1">
    <citation type="submission" date="2018-09" db="EMBL/GenBank/DDBJ databases">
        <title>Roseovarius spongiae sp. nov., isolated from a marine sponge.</title>
        <authorList>
            <person name="Zhuang L."/>
            <person name="Luo L."/>
        </authorList>
    </citation>
    <scope>NUCLEOTIDE SEQUENCE [LARGE SCALE GENOMIC DNA]</scope>
    <source>
        <strain evidence="6 7">HN-E21</strain>
    </source>
</reference>
<dbReference type="SMART" id="SM00858">
    <property type="entry name" value="SAF"/>
    <property type="match status" value="1"/>
</dbReference>
<dbReference type="AlphaFoldDB" id="A0A3A8ATV9"/>
<dbReference type="EMBL" id="RAPE01000005">
    <property type="protein sequence ID" value="RKF13044.1"/>
    <property type="molecule type" value="Genomic_DNA"/>
</dbReference>
<dbReference type="GO" id="GO:0044780">
    <property type="term" value="P:bacterial-type flagellum assembly"/>
    <property type="evidence" value="ECO:0007669"/>
    <property type="project" value="InterPro"/>
</dbReference>
<protein>
    <recommendedName>
        <fullName evidence="4">Flagella basal body P-ring formation protein FlgA</fullName>
    </recommendedName>
</protein>
<dbReference type="InterPro" id="IPR039246">
    <property type="entry name" value="Flagellar_FlgA"/>
</dbReference>
<evidence type="ECO:0000313" key="7">
    <source>
        <dbReference type="Proteomes" id="UP000281128"/>
    </source>
</evidence>
<dbReference type="CDD" id="cd11614">
    <property type="entry name" value="SAF_CpaB_FlgA_like"/>
    <property type="match status" value="1"/>
</dbReference>
<keyword evidence="7" id="KW-1185">Reference proteome</keyword>
<dbReference type="InterPro" id="IPR013974">
    <property type="entry name" value="SAF"/>
</dbReference>
<comment type="subcellular location">
    <subcellularLocation>
        <location evidence="1 4">Periplasm</location>
    </subcellularLocation>
</comment>
<dbReference type="NCBIfam" id="TIGR03170">
    <property type="entry name" value="flgA_cterm"/>
    <property type="match status" value="1"/>
</dbReference>
<keyword evidence="3 4" id="KW-0574">Periplasm</keyword>
<evidence type="ECO:0000259" key="5">
    <source>
        <dbReference type="SMART" id="SM00858"/>
    </source>
</evidence>
<keyword evidence="2 4" id="KW-0732">Signal</keyword>
<dbReference type="Gene3D" id="3.90.1210.10">
    <property type="entry name" value="Antifreeze-like/N-acetylneuraminic acid synthase C-terminal domain"/>
    <property type="match status" value="1"/>
</dbReference>
<accession>A0A3A8ATV9</accession>
<dbReference type="Pfam" id="PF13144">
    <property type="entry name" value="ChapFlgA"/>
    <property type="match status" value="1"/>
</dbReference>
<keyword evidence="6" id="KW-0966">Cell projection</keyword>
<dbReference type="PANTHER" id="PTHR36307">
    <property type="entry name" value="FLAGELLA BASAL BODY P-RING FORMATION PROTEIN FLGA"/>
    <property type="match status" value="1"/>
</dbReference>
<comment type="caution">
    <text evidence="6">The sequence shown here is derived from an EMBL/GenBank/DDBJ whole genome shotgun (WGS) entry which is preliminary data.</text>
</comment>
<proteinExistence type="inferred from homology"/>
<keyword evidence="6" id="KW-0282">Flagellum</keyword>
<dbReference type="GO" id="GO:0042597">
    <property type="term" value="C:periplasmic space"/>
    <property type="evidence" value="ECO:0007669"/>
    <property type="project" value="UniProtKB-SubCell"/>
</dbReference>